<accession>A0A2T0MKC5</accession>
<feature type="compositionally biased region" description="Basic and acidic residues" evidence="1">
    <location>
        <begin position="1"/>
        <end position="10"/>
    </location>
</feature>
<protein>
    <submittedName>
        <fullName evidence="2">Uncharacterized protein</fullName>
    </submittedName>
</protein>
<name>A0A2T0MKC5_9ACTN</name>
<feature type="compositionally biased region" description="Acidic residues" evidence="1">
    <location>
        <begin position="43"/>
        <end position="59"/>
    </location>
</feature>
<dbReference type="AlphaFoldDB" id="A0A2T0MKC5"/>
<sequence length="69" mass="7411">MSKPSKELPEAVRGLQGESDVVAERAGCDTPRSRRPISADPPDAQDEPEPEEEPDDDEDVIRPDAGPTG</sequence>
<dbReference type="Proteomes" id="UP000238312">
    <property type="component" value="Unassembled WGS sequence"/>
</dbReference>
<proteinExistence type="predicted"/>
<reference evidence="2 3" key="1">
    <citation type="submission" date="2018-03" db="EMBL/GenBank/DDBJ databases">
        <title>Genomic Encyclopedia of Type Strains, Phase III (KMG-III): the genomes of soil and plant-associated and newly described type strains.</title>
        <authorList>
            <person name="Whitman W."/>
        </authorList>
    </citation>
    <scope>NUCLEOTIDE SEQUENCE [LARGE SCALE GENOMIC DNA]</scope>
    <source>
        <strain evidence="2 3">CGMCC 4.7104</strain>
    </source>
</reference>
<dbReference type="OrthoDB" id="3544344at2"/>
<dbReference type="RefSeq" id="WP_106249587.1">
    <property type="nucleotide sequence ID" value="NZ_CP109074.1"/>
</dbReference>
<evidence type="ECO:0000256" key="1">
    <source>
        <dbReference type="SAM" id="MobiDB-lite"/>
    </source>
</evidence>
<organism evidence="2 3">
    <name type="scientific">Nonomuraea fuscirosea</name>
    <dbReference type="NCBI Taxonomy" id="1291556"/>
    <lineage>
        <taxon>Bacteria</taxon>
        <taxon>Bacillati</taxon>
        <taxon>Actinomycetota</taxon>
        <taxon>Actinomycetes</taxon>
        <taxon>Streptosporangiales</taxon>
        <taxon>Streptosporangiaceae</taxon>
        <taxon>Nonomuraea</taxon>
    </lineage>
</organism>
<dbReference type="EMBL" id="PVNG01000024">
    <property type="protein sequence ID" value="PRX58075.1"/>
    <property type="molecule type" value="Genomic_DNA"/>
</dbReference>
<gene>
    <name evidence="2" type="ORF">B0I32_12460</name>
</gene>
<evidence type="ECO:0000313" key="3">
    <source>
        <dbReference type="Proteomes" id="UP000238312"/>
    </source>
</evidence>
<comment type="caution">
    <text evidence="2">The sequence shown here is derived from an EMBL/GenBank/DDBJ whole genome shotgun (WGS) entry which is preliminary data.</text>
</comment>
<keyword evidence="3" id="KW-1185">Reference proteome</keyword>
<feature type="region of interest" description="Disordered" evidence="1">
    <location>
        <begin position="1"/>
        <end position="69"/>
    </location>
</feature>
<evidence type="ECO:0000313" key="2">
    <source>
        <dbReference type="EMBL" id="PRX58075.1"/>
    </source>
</evidence>